<dbReference type="AlphaFoldDB" id="A0A7W9FCI4"/>
<keyword evidence="3 5" id="KW-0413">Isomerase</keyword>
<dbReference type="Gene3D" id="2.40.37.10">
    <property type="entry name" value="Lyase, Ornithine Decarboxylase, Chain A, domain 1"/>
    <property type="match status" value="1"/>
</dbReference>
<dbReference type="GO" id="GO:0030170">
    <property type="term" value="F:pyridoxal phosphate binding"/>
    <property type="evidence" value="ECO:0007669"/>
    <property type="project" value="TreeGrafter"/>
</dbReference>
<dbReference type="EMBL" id="JACHMU010000001">
    <property type="protein sequence ID" value="MBB5744222.1"/>
    <property type="molecule type" value="Genomic_DNA"/>
</dbReference>
<evidence type="ECO:0000256" key="1">
    <source>
        <dbReference type="ARBA" id="ARBA00001933"/>
    </source>
</evidence>
<dbReference type="InterPro" id="IPR000821">
    <property type="entry name" value="Ala_racemase"/>
</dbReference>
<gene>
    <name evidence="5" type="ORF">HD600_002719</name>
</gene>
<evidence type="ECO:0000313" key="6">
    <source>
        <dbReference type="Proteomes" id="UP000517712"/>
    </source>
</evidence>
<evidence type="ECO:0000313" key="5">
    <source>
        <dbReference type="EMBL" id="MBB5744222.1"/>
    </source>
</evidence>
<evidence type="ECO:0000259" key="4">
    <source>
        <dbReference type="SMART" id="SM01005"/>
    </source>
</evidence>
<dbReference type="SUPFAM" id="SSF50621">
    <property type="entry name" value="Alanine racemase C-terminal domain-like"/>
    <property type="match status" value="1"/>
</dbReference>
<dbReference type="EC" id="5.1.1.1" evidence="5"/>
<dbReference type="GO" id="GO:0008784">
    <property type="term" value="F:alanine racemase activity"/>
    <property type="evidence" value="ECO:0007669"/>
    <property type="project" value="UniProtKB-EC"/>
</dbReference>
<evidence type="ECO:0000256" key="3">
    <source>
        <dbReference type="ARBA" id="ARBA00023235"/>
    </source>
</evidence>
<dbReference type="PANTHER" id="PTHR30511">
    <property type="entry name" value="ALANINE RACEMASE"/>
    <property type="match status" value="1"/>
</dbReference>
<dbReference type="GO" id="GO:0030632">
    <property type="term" value="P:D-alanine biosynthetic process"/>
    <property type="evidence" value="ECO:0007669"/>
    <property type="project" value="TreeGrafter"/>
</dbReference>
<keyword evidence="6" id="KW-1185">Reference proteome</keyword>
<dbReference type="RefSeq" id="WP_184284303.1">
    <property type="nucleotide sequence ID" value="NZ_BAAAPG010000001.1"/>
</dbReference>
<dbReference type="InterPro" id="IPR009006">
    <property type="entry name" value="Ala_racemase/Decarboxylase_C"/>
</dbReference>
<dbReference type="InterPro" id="IPR011079">
    <property type="entry name" value="Ala_racemase_C"/>
</dbReference>
<proteinExistence type="predicted"/>
<evidence type="ECO:0000256" key="2">
    <source>
        <dbReference type="ARBA" id="ARBA00022898"/>
    </source>
</evidence>
<name>A0A7W9FCI4_9MICO</name>
<protein>
    <submittedName>
        <fullName evidence="5">Alanine racemase</fullName>
        <ecNumber evidence="5">5.1.1.1</ecNumber>
    </submittedName>
</protein>
<dbReference type="SMART" id="SM01005">
    <property type="entry name" value="Ala_racemase_C"/>
    <property type="match status" value="1"/>
</dbReference>
<dbReference type="GO" id="GO:0005829">
    <property type="term" value="C:cytosol"/>
    <property type="evidence" value="ECO:0007669"/>
    <property type="project" value="TreeGrafter"/>
</dbReference>
<reference evidence="5 6" key="1">
    <citation type="submission" date="2020-08" db="EMBL/GenBank/DDBJ databases">
        <title>Sequencing the genomes of 1000 actinobacteria strains.</title>
        <authorList>
            <person name="Klenk H.-P."/>
        </authorList>
    </citation>
    <scope>NUCLEOTIDE SEQUENCE [LARGE SCALE GENOMIC DNA]</scope>
    <source>
        <strain evidence="5 6">DSM 24823</strain>
    </source>
</reference>
<sequence length="229" mass="23710">MTASGSLPRAVISLSALRESARVAAEAGGETADLRADAFGHGVRQTALAVRDAGIRRIVVEDPQLAASLAEDGVEVLTDAEPDIDSAMLYGLPGSGRRPAMTLTGRMLSHKPLRAGESVSYGYTFTAEHDTTIALVTGGYAQGIVRALGNHAQVAVGAQLRPIVGRVAMDVCVIDLQTTDAAGGLGGEVVYFGAGPAVDELQTWTQVTGLRATELVAVVGAKAVREWTD</sequence>
<dbReference type="PANTHER" id="PTHR30511:SF0">
    <property type="entry name" value="ALANINE RACEMASE, CATABOLIC-RELATED"/>
    <property type="match status" value="1"/>
</dbReference>
<comment type="cofactor">
    <cofactor evidence="1">
        <name>pyridoxal 5'-phosphate</name>
        <dbReference type="ChEBI" id="CHEBI:597326"/>
    </cofactor>
</comment>
<keyword evidence="2" id="KW-0663">Pyridoxal phosphate</keyword>
<feature type="domain" description="Alanine racemase C-terminal" evidence="4">
    <location>
        <begin position="100"/>
        <end position="228"/>
    </location>
</feature>
<organism evidence="5 6">
    <name type="scientific">Microbacterium ginsengiterrae</name>
    <dbReference type="NCBI Taxonomy" id="546115"/>
    <lineage>
        <taxon>Bacteria</taxon>
        <taxon>Bacillati</taxon>
        <taxon>Actinomycetota</taxon>
        <taxon>Actinomycetes</taxon>
        <taxon>Micrococcales</taxon>
        <taxon>Microbacteriaceae</taxon>
        <taxon>Microbacterium</taxon>
    </lineage>
</organism>
<accession>A0A7W9FCI4</accession>
<comment type="caution">
    <text evidence="5">The sequence shown here is derived from an EMBL/GenBank/DDBJ whole genome shotgun (WGS) entry which is preliminary data.</text>
</comment>
<dbReference type="Proteomes" id="UP000517712">
    <property type="component" value="Unassembled WGS sequence"/>
</dbReference>
<dbReference type="Pfam" id="PF00842">
    <property type="entry name" value="Ala_racemase_C"/>
    <property type="match status" value="1"/>
</dbReference>